<keyword evidence="12" id="KW-1185">Reference proteome</keyword>
<dbReference type="SUPFAM" id="SSF56317">
    <property type="entry name" value="Carbon-nitrogen hydrolase"/>
    <property type="match status" value="1"/>
</dbReference>
<keyword evidence="7 9" id="KW-0472">Membrane</keyword>
<proteinExistence type="inferred from homology"/>
<dbReference type="NCBIfam" id="TIGR00546">
    <property type="entry name" value="lnt"/>
    <property type="match status" value="1"/>
</dbReference>
<name>A0A7V8NWJ6_9BACT</name>
<dbReference type="Gene3D" id="3.60.110.10">
    <property type="entry name" value="Carbon-nitrogen hydrolase"/>
    <property type="match status" value="1"/>
</dbReference>
<protein>
    <submittedName>
        <fullName evidence="11">Apolipoprotein N-acyltransferase</fullName>
    </submittedName>
</protein>
<feature type="transmembrane region" description="Helical" evidence="9">
    <location>
        <begin position="132"/>
        <end position="151"/>
    </location>
</feature>
<feature type="transmembrane region" description="Helical" evidence="9">
    <location>
        <begin position="74"/>
        <end position="95"/>
    </location>
</feature>
<accession>A0A7V8NWJ6</accession>
<keyword evidence="5 9" id="KW-0812">Transmembrane</keyword>
<dbReference type="GO" id="GO:0042158">
    <property type="term" value="P:lipoprotein biosynthetic process"/>
    <property type="evidence" value="ECO:0007669"/>
    <property type="project" value="InterPro"/>
</dbReference>
<feature type="non-terminal residue" evidence="11">
    <location>
        <position position="506"/>
    </location>
</feature>
<feature type="transmembrane region" description="Helical" evidence="9">
    <location>
        <begin position="209"/>
        <end position="230"/>
    </location>
</feature>
<keyword evidence="8" id="KW-0012">Acyltransferase</keyword>
<dbReference type="Pfam" id="PF20154">
    <property type="entry name" value="LNT_N"/>
    <property type="match status" value="1"/>
</dbReference>
<dbReference type="AlphaFoldDB" id="A0A7V8NWJ6"/>
<dbReference type="HAMAP" id="MF_01148">
    <property type="entry name" value="Lnt"/>
    <property type="match status" value="1"/>
</dbReference>
<evidence type="ECO:0000256" key="7">
    <source>
        <dbReference type="ARBA" id="ARBA00023136"/>
    </source>
</evidence>
<dbReference type="InterPro" id="IPR004563">
    <property type="entry name" value="Apolipo_AcylTrfase"/>
</dbReference>
<dbReference type="CDD" id="cd07571">
    <property type="entry name" value="ALP_N-acyl_transferase"/>
    <property type="match status" value="1"/>
</dbReference>
<dbReference type="InterPro" id="IPR045378">
    <property type="entry name" value="LNT_N"/>
</dbReference>
<evidence type="ECO:0000256" key="1">
    <source>
        <dbReference type="ARBA" id="ARBA00004651"/>
    </source>
</evidence>
<evidence type="ECO:0000259" key="10">
    <source>
        <dbReference type="PROSITE" id="PS50263"/>
    </source>
</evidence>
<evidence type="ECO:0000313" key="11">
    <source>
        <dbReference type="EMBL" id="MBA0088824.1"/>
    </source>
</evidence>
<comment type="similarity">
    <text evidence="2">Belongs to the CN hydrolase family. Apolipoprotein N-acyltransferase subfamily.</text>
</comment>
<evidence type="ECO:0000256" key="5">
    <source>
        <dbReference type="ARBA" id="ARBA00022692"/>
    </source>
</evidence>
<dbReference type="PANTHER" id="PTHR38686:SF1">
    <property type="entry name" value="APOLIPOPROTEIN N-ACYLTRANSFERASE"/>
    <property type="match status" value="1"/>
</dbReference>
<dbReference type="Proteomes" id="UP000567293">
    <property type="component" value="Unassembled WGS sequence"/>
</dbReference>
<sequence>MSRFVGPTLVASQTGAKTPDWLRLAIAAVSGAALSLSFTGLYLSLYSWICVAALLLAVIGGSTRVAFAGGFLHALLFVVTSVPWIATVLSVHGGLPVAGGWGVLLLIAAAWGVLVGGFTLTVHRISRRSIELASIAAPFVWVTFEFVRAHLPEISFPWNLLGYPASANLGLLQIAALTGIYGLSFLAAGFNALLGWVVASKRMELKHRVGIAAMVTAILVVATLVGPRLVPQARAQHFARAVQLNFPEVPEYPTDWFAKNVQQLDEVSKMSLASSKEKPDLLVWPEAPAPFSFEDSQFAKLASSLAVRFGHPFLAGVIEWKTPGDLSDKVPPGRLVPYNSAILVDAQGQRVFVYDKIHLVPFGEYEPFPLIHRVVANISDEVGGFHTGHQYAVGRLPDGHTFGVFICYEAIYPGEVRRFAANGAELLLNISNDGWFGHSAAAEQHLHMVRVRAVENRRWIVRSTNSGYTVSVDPYGRIIEPLPPDVRAQTDLPYDFRSDMTIYTRF</sequence>
<feature type="transmembrane region" description="Helical" evidence="9">
    <location>
        <begin position="171"/>
        <end position="197"/>
    </location>
</feature>
<evidence type="ECO:0000256" key="4">
    <source>
        <dbReference type="ARBA" id="ARBA00022679"/>
    </source>
</evidence>
<evidence type="ECO:0000313" key="12">
    <source>
        <dbReference type="Proteomes" id="UP000567293"/>
    </source>
</evidence>
<evidence type="ECO:0000256" key="9">
    <source>
        <dbReference type="SAM" id="Phobius"/>
    </source>
</evidence>
<organism evidence="11 12">
    <name type="scientific">Candidatus Acidiferrum panamense</name>
    <dbReference type="NCBI Taxonomy" id="2741543"/>
    <lineage>
        <taxon>Bacteria</taxon>
        <taxon>Pseudomonadati</taxon>
        <taxon>Acidobacteriota</taxon>
        <taxon>Terriglobia</taxon>
        <taxon>Candidatus Acidiferrales</taxon>
        <taxon>Candidatus Acidiferrum</taxon>
    </lineage>
</organism>
<feature type="domain" description="CN hydrolase" evidence="10">
    <location>
        <begin position="245"/>
        <end position="498"/>
    </location>
</feature>
<dbReference type="GO" id="GO:0005886">
    <property type="term" value="C:plasma membrane"/>
    <property type="evidence" value="ECO:0007669"/>
    <property type="project" value="UniProtKB-SubCell"/>
</dbReference>
<reference evidence="11" key="1">
    <citation type="submission" date="2020-06" db="EMBL/GenBank/DDBJ databases">
        <title>Legume-microbial interactions unlock mineral nutrients during tropical forest succession.</title>
        <authorList>
            <person name="Epihov D.Z."/>
        </authorList>
    </citation>
    <scope>NUCLEOTIDE SEQUENCE [LARGE SCALE GENOMIC DNA]</scope>
    <source>
        <strain evidence="11">Pan2503</strain>
    </source>
</reference>
<comment type="caution">
    <text evidence="11">The sequence shown here is derived from an EMBL/GenBank/DDBJ whole genome shotgun (WGS) entry which is preliminary data.</text>
</comment>
<keyword evidence="3" id="KW-1003">Cell membrane</keyword>
<evidence type="ECO:0000256" key="3">
    <source>
        <dbReference type="ARBA" id="ARBA00022475"/>
    </source>
</evidence>
<keyword evidence="4" id="KW-0808">Transferase</keyword>
<evidence type="ECO:0000256" key="2">
    <source>
        <dbReference type="ARBA" id="ARBA00010065"/>
    </source>
</evidence>
<dbReference type="InterPro" id="IPR003010">
    <property type="entry name" value="C-N_Hydrolase"/>
</dbReference>
<feature type="transmembrane region" description="Helical" evidence="9">
    <location>
        <begin position="101"/>
        <end position="120"/>
    </location>
</feature>
<dbReference type="PROSITE" id="PS50263">
    <property type="entry name" value="CN_HYDROLASE"/>
    <property type="match status" value="1"/>
</dbReference>
<dbReference type="GO" id="GO:0016410">
    <property type="term" value="F:N-acyltransferase activity"/>
    <property type="evidence" value="ECO:0007669"/>
    <property type="project" value="InterPro"/>
</dbReference>
<evidence type="ECO:0000256" key="6">
    <source>
        <dbReference type="ARBA" id="ARBA00022989"/>
    </source>
</evidence>
<evidence type="ECO:0000256" key="8">
    <source>
        <dbReference type="ARBA" id="ARBA00023315"/>
    </source>
</evidence>
<dbReference type="EMBL" id="JACDQQ010002697">
    <property type="protein sequence ID" value="MBA0088824.1"/>
    <property type="molecule type" value="Genomic_DNA"/>
</dbReference>
<gene>
    <name evidence="11" type="primary">lnt</name>
    <name evidence="11" type="ORF">HRJ53_27870</name>
</gene>
<comment type="subcellular location">
    <subcellularLocation>
        <location evidence="1">Cell membrane</location>
        <topology evidence="1">Multi-pass membrane protein</topology>
    </subcellularLocation>
</comment>
<dbReference type="Pfam" id="PF00795">
    <property type="entry name" value="CN_hydrolase"/>
    <property type="match status" value="1"/>
</dbReference>
<dbReference type="InterPro" id="IPR036526">
    <property type="entry name" value="C-N_Hydrolase_sf"/>
</dbReference>
<feature type="transmembrane region" description="Helical" evidence="9">
    <location>
        <begin position="45"/>
        <end position="67"/>
    </location>
</feature>
<dbReference type="PANTHER" id="PTHR38686">
    <property type="entry name" value="APOLIPOPROTEIN N-ACYLTRANSFERASE"/>
    <property type="match status" value="1"/>
</dbReference>
<keyword evidence="6 9" id="KW-1133">Transmembrane helix</keyword>